<proteinExistence type="predicted"/>
<accession>A0A0J6F718</accession>
<reference evidence="2" key="3">
    <citation type="journal article" date="2010" name="Genome Res.">
        <title>Population genomic sequencing of Coccidioides fungi reveals recent hybridization and transposon control.</title>
        <authorList>
            <person name="Neafsey D.E."/>
            <person name="Barker B.M."/>
            <person name="Sharpton T.J."/>
            <person name="Stajich J.E."/>
            <person name="Park D.J."/>
            <person name="Whiston E."/>
            <person name="Hung C.-Y."/>
            <person name="McMahan C."/>
            <person name="White J."/>
            <person name="Sykes S."/>
            <person name="Heiman D."/>
            <person name="Young S."/>
            <person name="Zeng Q."/>
            <person name="Abouelleil A."/>
            <person name="Aftuck L."/>
            <person name="Bessette D."/>
            <person name="Brown A."/>
            <person name="FitzGerald M."/>
            <person name="Lui A."/>
            <person name="Macdonald J.P."/>
            <person name="Priest M."/>
            <person name="Orbach M.J."/>
            <person name="Galgiani J.N."/>
            <person name="Kirkland T.N."/>
            <person name="Cole G.T."/>
            <person name="Birren B.W."/>
            <person name="Henn M.R."/>
            <person name="Taylor J.W."/>
            <person name="Rounsley S.D."/>
        </authorList>
    </citation>
    <scope>NUCLEOTIDE SEQUENCE [LARGE SCALE GENOMIC DNA]</scope>
    <source>
        <strain evidence="2">RMSCC 3488</strain>
    </source>
</reference>
<dbReference type="VEuPathDB" id="FungiDB:CPAG_01081"/>
<protein>
    <submittedName>
        <fullName evidence="1">Uncharacterized protein</fullName>
    </submittedName>
</protein>
<dbReference type="Proteomes" id="UP000054567">
    <property type="component" value="Unassembled WGS sequence"/>
</dbReference>
<evidence type="ECO:0000313" key="1">
    <source>
        <dbReference type="EMBL" id="KMM64729.1"/>
    </source>
</evidence>
<evidence type="ECO:0000313" key="2">
    <source>
        <dbReference type="Proteomes" id="UP000054567"/>
    </source>
</evidence>
<reference evidence="2" key="2">
    <citation type="journal article" date="2009" name="Genome Res.">
        <title>Comparative genomic analyses of the human fungal pathogens Coccidioides and their relatives.</title>
        <authorList>
            <person name="Sharpton T.J."/>
            <person name="Stajich J.E."/>
            <person name="Rounsley S.D."/>
            <person name="Gardner M.J."/>
            <person name="Wortman J.R."/>
            <person name="Jordar V.S."/>
            <person name="Maiti R."/>
            <person name="Kodira C.D."/>
            <person name="Neafsey D.E."/>
            <person name="Zeng Q."/>
            <person name="Hung C.-Y."/>
            <person name="McMahan C."/>
            <person name="Muszewska A."/>
            <person name="Grynberg M."/>
            <person name="Mandel M.A."/>
            <person name="Kellner E.M."/>
            <person name="Barker B.M."/>
            <person name="Galgiani J.N."/>
            <person name="Orbach M.J."/>
            <person name="Kirkland T.N."/>
            <person name="Cole G.T."/>
            <person name="Henn M.R."/>
            <person name="Birren B.W."/>
            <person name="Taylor J.W."/>
        </authorList>
    </citation>
    <scope>NUCLEOTIDE SEQUENCE [LARGE SCALE GENOMIC DNA]</scope>
    <source>
        <strain evidence="2">RMSCC 3488</strain>
    </source>
</reference>
<organism evidence="1 2">
    <name type="scientific">Coccidioides posadasii RMSCC 3488</name>
    <dbReference type="NCBI Taxonomy" id="454284"/>
    <lineage>
        <taxon>Eukaryota</taxon>
        <taxon>Fungi</taxon>
        <taxon>Dikarya</taxon>
        <taxon>Ascomycota</taxon>
        <taxon>Pezizomycotina</taxon>
        <taxon>Eurotiomycetes</taxon>
        <taxon>Eurotiomycetidae</taxon>
        <taxon>Onygenales</taxon>
        <taxon>Onygenaceae</taxon>
        <taxon>Coccidioides</taxon>
    </lineage>
</organism>
<sequence length="178" mass="20093">MTPRGSLPATYNMRWRTYWTSEPLPARAEQGNGPSPTYLVRILCRPGYEETPRLFGRQIGAFIAFKSPLLWIKSQHMITCALAGQGQLAIIANNLKNMGKVRSMEPRRVHPYEPGVPRKGDLLSGANLFLRHFEVRWPQTSSSTDSHHFGHDFILPANMAFSVMRNGLNSTSIRLILC</sequence>
<dbReference type="AlphaFoldDB" id="A0A0J6F718"/>
<gene>
    <name evidence="1" type="ORF">CPAG_01081</name>
</gene>
<name>A0A0J6F718_COCPO</name>
<reference evidence="1 2" key="1">
    <citation type="submission" date="2007-06" db="EMBL/GenBank/DDBJ databases">
        <title>The Genome Sequence of Coccidioides posadasii RMSCC_3488.</title>
        <authorList>
            <consortium name="Coccidioides Genome Resources Consortium"/>
            <consortium name="The Broad Institute Genome Sequencing Platform"/>
            <person name="Henn M.R."/>
            <person name="Sykes S."/>
            <person name="Young S."/>
            <person name="Jaffe D."/>
            <person name="Berlin A."/>
            <person name="Alvarez P."/>
            <person name="Butler J."/>
            <person name="Gnerre S."/>
            <person name="Grabherr M."/>
            <person name="Mauceli E."/>
            <person name="Brockman W."/>
            <person name="Kodira C."/>
            <person name="Alvarado L."/>
            <person name="Zeng Q."/>
            <person name="Crawford M."/>
            <person name="Antoine C."/>
            <person name="Devon K."/>
            <person name="Galgiani J."/>
            <person name="Orsborn K."/>
            <person name="Lewis M.L."/>
            <person name="Nusbaum C."/>
            <person name="Galagan J."/>
            <person name="Birren B."/>
        </authorList>
    </citation>
    <scope>NUCLEOTIDE SEQUENCE [LARGE SCALE GENOMIC DNA]</scope>
    <source>
        <strain evidence="1 2">RMSCC 3488</strain>
    </source>
</reference>
<dbReference type="EMBL" id="DS268109">
    <property type="protein sequence ID" value="KMM64729.1"/>
    <property type="molecule type" value="Genomic_DNA"/>
</dbReference>